<dbReference type="RefSeq" id="WP_367854929.1">
    <property type="nucleotide sequence ID" value="NZ_JBFOHK010000004.1"/>
</dbReference>
<evidence type="ECO:0000313" key="3">
    <source>
        <dbReference type="EMBL" id="MEW9572862.1"/>
    </source>
</evidence>
<dbReference type="Proteomes" id="UP001556220">
    <property type="component" value="Unassembled WGS sequence"/>
</dbReference>
<name>A0ABV3QGA0_9GAMM</name>
<evidence type="ECO:0000256" key="1">
    <source>
        <dbReference type="ARBA" id="ARBA00022801"/>
    </source>
</evidence>
<dbReference type="Pfam" id="PF04185">
    <property type="entry name" value="Phosphoesterase"/>
    <property type="match status" value="1"/>
</dbReference>
<proteinExistence type="predicted"/>
<accession>A0ABV3QGA0</accession>
<dbReference type="InterPro" id="IPR007312">
    <property type="entry name" value="Phosphoesterase"/>
</dbReference>
<sequence>MATRSKRGSGDRKTARHHRVGKRGSAANGLGAINHIVVLMLENRSFDHMLGFLYADANNVSPAGQPFEGLTGKESNPDSANGTSVAVARIQPALANTYFLPGADPGEGYTATNAQLFGSDTPPVPPAATNAGFVDNFAATLVWEAAEKWSIYPGTAATDIMAMHTPTSLPVLSALARGFAVCDHWFGSAPTETLPNRAFVHAATSQGHMDDKTKSFTAPTIYGLLSQQNLGWAIYGYNADPLTRLTFSDTASAADTHFGQFTDFQAAAKAGQLGVYTFLEPSWGSSGNSQHPNYDVALGEQLIHDVYYALRNGPAWNETLLIVTYDEHGGCYDHVPPPTNAVPPDATAGEFGFDFKRFGPRVPTLLVSPWIEAGTVFRVATGAMPFDHTSILKTIEQRWSLPALTARDAAAPDVGGVLMLAAARTDDPLAGVVVPVSSGTNPAAGKPSHLQEVYADLAAALPVATTKPDRTSLRSEDDYEAYIRQRVTAWKAQRGR</sequence>
<feature type="region of interest" description="Disordered" evidence="2">
    <location>
        <begin position="1"/>
        <end position="26"/>
    </location>
</feature>
<reference evidence="3 4" key="1">
    <citation type="submission" date="2024-06" db="EMBL/GenBank/DDBJ databases">
        <authorList>
            <person name="Woo H."/>
        </authorList>
    </citation>
    <scope>NUCLEOTIDE SEQUENCE [LARGE SCALE GENOMIC DNA]</scope>
    <source>
        <strain evidence="3 4">Si-c</strain>
    </source>
</reference>
<protein>
    <submittedName>
        <fullName evidence="3">Alkaline phosphatase family protein</fullName>
    </submittedName>
</protein>
<dbReference type="PANTHER" id="PTHR31956:SF1">
    <property type="entry name" value="NON-SPECIFIC PHOSPHOLIPASE C1"/>
    <property type="match status" value="1"/>
</dbReference>
<evidence type="ECO:0000313" key="4">
    <source>
        <dbReference type="Proteomes" id="UP001556220"/>
    </source>
</evidence>
<dbReference type="EMBL" id="JBFOHK010000004">
    <property type="protein sequence ID" value="MEW9572862.1"/>
    <property type="molecule type" value="Genomic_DNA"/>
</dbReference>
<dbReference type="PANTHER" id="PTHR31956">
    <property type="entry name" value="NON-SPECIFIC PHOSPHOLIPASE C4-RELATED"/>
    <property type="match status" value="1"/>
</dbReference>
<keyword evidence="1" id="KW-0378">Hydrolase</keyword>
<evidence type="ECO:0000256" key="2">
    <source>
        <dbReference type="SAM" id="MobiDB-lite"/>
    </source>
</evidence>
<dbReference type="Gene3D" id="3.40.720.10">
    <property type="entry name" value="Alkaline Phosphatase, subunit A"/>
    <property type="match status" value="2"/>
</dbReference>
<organism evidence="3 4">
    <name type="scientific">Rhodanobacter lycopersici</name>
    <dbReference type="NCBI Taxonomy" id="3162487"/>
    <lineage>
        <taxon>Bacteria</taxon>
        <taxon>Pseudomonadati</taxon>
        <taxon>Pseudomonadota</taxon>
        <taxon>Gammaproteobacteria</taxon>
        <taxon>Lysobacterales</taxon>
        <taxon>Rhodanobacteraceae</taxon>
        <taxon>Rhodanobacter</taxon>
    </lineage>
</organism>
<comment type="caution">
    <text evidence="3">The sequence shown here is derived from an EMBL/GenBank/DDBJ whole genome shotgun (WGS) entry which is preliminary data.</text>
</comment>
<keyword evidence="4" id="KW-1185">Reference proteome</keyword>
<gene>
    <name evidence="3" type="ORF">ABQJ54_13970</name>
</gene>
<dbReference type="InterPro" id="IPR017850">
    <property type="entry name" value="Alkaline_phosphatase_core_sf"/>
</dbReference>